<gene>
    <name evidence="1" type="ORF">AMJ40_02090</name>
</gene>
<protein>
    <submittedName>
        <fullName evidence="1">Uncharacterized protein</fullName>
    </submittedName>
</protein>
<evidence type="ECO:0000313" key="1">
    <source>
        <dbReference type="EMBL" id="KPJ50696.1"/>
    </source>
</evidence>
<reference evidence="1 2" key="1">
    <citation type="journal article" date="2015" name="Microbiome">
        <title>Genomic resolution of linkages in carbon, nitrogen, and sulfur cycling among widespread estuary sediment bacteria.</title>
        <authorList>
            <person name="Baker B.J."/>
            <person name="Lazar C.S."/>
            <person name="Teske A.P."/>
            <person name="Dick G.J."/>
        </authorList>
    </citation>
    <scope>NUCLEOTIDE SEQUENCE [LARGE SCALE GENOMIC DNA]</scope>
    <source>
        <strain evidence="1">DG_26</strain>
    </source>
</reference>
<proteinExistence type="predicted"/>
<dbReference type="SUPFAM" id="SSF50998">
    <property type="entry name" value="Quinoprotein alcohol dehydrogenase-like"/>
    <property type="match status" value="1"/>
</dbReference>
<dbReference type="Proteomes" id="UP000051124">
    <property type="component" value="Unassembled WGS sequence"/>
</dbReference>
<sequence>MAILIAVLLLPLQIYREGDWVTYSEFRRISSISYDLRYVYFGSSGGIARYDKLFEQWDEPISAPENGTVGETVVCGYDRYEDCLWIVTALGLVRYNPSLLTWERFPDVGEWAGVHSIGIGEEAVWFVSEGYALRLRREDGEWQHTQPPPSGIQWWGRKSLAALDSSRYAFLSPYYIRDSNLVRYEITAIARDDGDLWVGTGGYGVFRYDPLTFQGEHLLYGLAKRRVDCVVNDGDSLWIGGMEDESNGITLWDRRNGKFAYFETPYTRGLRSQRVHDISAAGDLIAFGTDEGVSLYDKKEREWRTYTIFDGLPSDEVISVERDSSYLFCGTDLGLSILHTDTREVAFAPQLSNLRINDILGTKDTTLFATDHGVFFIDKRENAWKQLADPEQSLAFGTTRLALDGSGFWFGTYDGVVHFTRRTGEWERWSVGGHYYIGHVVALAADSVNVWVGTRWGVLKFSKRDRRWRAFSTEDGLPDSLVFTILPEGDYVWLGGSRGVTRFYWNSPLARD</sequence>
<accession>A0A0S7WKL3</accession>
<dbReference type="InterPro" id="IPR015943">
    <property type="entry name" value="WD40/YVTN_repeat-like_dom_sf"/>
</dbReference>
<dbReference type="EMBL" id="LIZT01000014">
    <property type="protein sequence ID" value="KPJ50696.1"/>
    <property type="molecule type" value="Genomic_DNA"/>
</dbReference>
<dbReference type="InterPro" id="IPR011047">
    <property type="entry name" value="Quinoprotein_ADH-like_sf"/>
</dbReference>
<dbReference type="AlphaFoldDB" id="A0A0S7WKL3"/>
<name>A0A0S7WKL3_UNCT6</name>
<evidence type="ECO:0000313" key="2">
    <source>
        <dbReference type="Proteomes" id="UP000051124"/>
    </source>
</evidence>
<dbReference type="Gene3D" id="2.130.10.10">
    <property type="entry name" value="YVTN repeat-like/Quinoprotein amine dehydrogenase"/>
    <property type="match status" value="3"/>
</dbReference>
<comment type="caution">
    <text evidence="1">The sequence shown here is derived from an EMBL/GenBank/DDBJ whole genome shotgun (WGS) entry which is preliminary data.</text>
</comment>
<organism evidence="1 2">
    <name type="scientific">candidate division TA06 bacterium DG_26</name>
    <dbReference type="NCBI Taxonomy" id="1703771"/>
    <lineage>
        <taxon>Bacteria</taxon>
        <taxon>Bacteria division TA06</taxon>
    </lineage>
</organism>